<dbReference type="EMBL" id="KZ857509">
    <property type="protein sequence ID" value="RDX41527.1"/>
    <property type="molecule type" value="Genomic_DNA"/>
</dbReference>
<feature type="compositionally biased region" description="Polar residues" evidence="1">
    <location>
        <begin position="91"/>
        <end position="100"/>
    </location>
</feature>
<feature type="region of interest" description="Disordered" evidence="1">
    <location>
        <begin position="91"/>
        <end position="111"/>
    </location>
</feature>
<name>A0A371CMQ6_9APHY</name>
<sequence>MHRITSTREDVLLSVTTATPAPLAHLGRPRTTSPLEPRQIRTPLVTVRSSRTPTLTSHSTGFPALVCMSPIIDGHWSDCFARAPSSTRGVLVSPSGQRASHISPPAVEHDAWPSLSPPSRQVWLDAQATSSRSPSVMRRRGPFYGAEHTSSRSHCHSIGFACSTSKYPPAHATTPTSFSRRARADMSARWSVLTVLEALWRL</sequence>
<evidence type="ECO:0000313" key="2">
    <source>
        <dbReference type="EMBL" id="RDX41527.1"/>
    </source>
</evidence>
<dbReference type="Proteomes" id="UP000256964">
    <property type="component" value="Unassembled WGS sequence"/>
</dbReference>
<protein>
    <submittedName>
        <fullName evidence="2">Uncharacterized protein</fullName>
    </submittedName>
</protein>
<organism evidence="2 3">
    <name type="scientific">Lentinus brumalis</name>
    <dbReference type="NCBI Taxonomy" id="2498619"/>
    <lineage>
        <taxon>Eukaryota</taxon>
        <taxon>Fungi</taxon>
        <taxon>Dikarya</taxon>
        <taxon>Basidiomycota</taxon>
        <taxon>Agaricomycotina</taxon>
        <taxon>Agaricomycetes</taxon>
        <taxon>Polyporales</taxon>
        <taxon>Polyporaceae</taxon>
        <taxon>Lentinus</taxon>
    </lineage>
</organism>
<gene>
    <name evidence="2" type="ORF">OH76DRAFT_213545</name>
</gene>
<proteinExistence type="predicted"/>
<reference evidence="2 3" key="1">
    <citation type="journal article" date="2018" name="Biotechnol. Biofuels">
        <title>Integrative visual omics of the white-rot fungus Polyporus brumalis exposes the biotechnological potential of its oxidative enzymes for delignifying raw plant biomass.</title>
        <authorList>
            <person name="Miyauchi S."/>
            <person name="Rancon A."/>
            <person name="Drula E."/>
            <person name="Hage H."/>
            <person name="Chaduli D."/>
            <person name="Favel A."/>
            <person name="Grisel S."/>
            <person name="Henrissat B."/>
            <person name="Herpoel-Gimbert I."/>
            <person name="Ruiz-Duenas F.J."/>
            <person name="Chevret D."/>
            <person name="Hainaut M."/>
            <person name="Lin J."/>
            <person name="Wang M."/>
            <person name="Pangilinan J."/>
            <person name="Lipzen A."/>
            <person name="Lesage-Meessen L."/>
            <person name="Navarro D."/>
            <person name="Riley R."/>
            <person name="Grigoriev I.V."/>
            <person name="Zhou S."/>
            <person name="Raouche S."/>
            <person name="Rosso M.N."/>
        </authorList>
    </citation>
    <scope>NUCLEOTIDE SEQUENCE [LARGE SCALE GENOMIC DNA]</scope>
    <source>
        <strain evidence="2 3">BRFM 1820</strain>
    </source>
</reference>
<dbReference type="AlphaFoldDB" id="A0A371CMQ6"/>
<evidence type="ECO:0000256" key="1">
    <source>
        <dbReference type="SAM" id="MobiDB-lite"/>
    </source>
</evidence>
<accession>A0A371CMQ6</accession>
<keyword evidence="3" id="KW-1185">Reference proteome</keyword>
<evidence type="ECO:0000313" key="3">
    <source>
        <dbReference type="Proteomes" id="UP000256964"/>
    </source>
</evidence>